<feature type="region of interest" description="Disordered" evidence="2">
    <location>
        <begin position="242"/>
        <end position="269"/>
    </location>
</feature>
<reference evidence="3" key="1">
    <citation type="submission" date="2023-10" db="EMBL/GenBank/DDBJ databases">
        <authorList>
            <person name="Chen Y."/>
            <person name="Shah S."/>
            <person name="Dougan E. K."/>
            <person name="Thang M."/>
            <person name="Chan C."/>
        </authorList>
    </citation>
    <scope>NUCLEOTIDE SEQUENCE [LARGE SCALE GENOMIC DNA]</scope>
</reference>
<sequence length="915" mass="99418">MVKHGKQGFSICVQCGNWAWNWRLKKQKGVCAVCNTPQPGWSTTTSGTWWAPWSSGGGWHDHGQSQPSLANFGDYLSKALAGAGLDGDPDAARLATEFSTLASQKLAAAPAPPPKPQHALLKEATADCSRKQEALEKAAKKLEQSRLQLEKDQAKFDEAADAVLAADLHRLEVQEAANPPEAATKLSGFALDPGLFECLDELEESDRQALEHFQKQLVEVTQLVDAKQKEFQDLLERTRTAHTAAAAKRRKRGADGEAVAGGGAEGTPAAGCAAAGPSKAKVVVQESDQKAMLERIKSCAQAQARAAADGKAAGAGKGGNAGAGKGVAAAGAGAGEKDMPDICQAIDKDGWRLAYTAARPSGKSEAGLSGGEWILGRQYDPDRRLGVKGWNHDVLVALGAFTRALADPWLVMADWNIEPAALRGTGWPQKLGAVVVTPSCRATCDKGPGRMYDYGLASVGCPEVSLRAELRVPWKTHCGVVVTVKAARAQRWYRHLAVPEPLPVRDRPVAVADPASKRSKKREEQRQRRMQALPIEYQEGFDELEPPAPPPAPTVSFAIPEETWFEAQTQVHWEGLPQLFEDQPEGARGKVAAFDRSQHFVFEWQPEERARLDESYGAWISTLERATLIHEQVDASTWMQFSGRARGPACYWAKVTSPPGRAHMKNEQAEWWGVVSTLLFRHAALRVNGADHAQAAYCAREVQARIGVLPADKTVEYFGKTSTVEEVELWKAMAADLDRVPVGQLTSLVGTTRKWADLSTSRALLASRSSFVKWVKESWSSKPGAVHRHVKQAPPLEWEGRDAAGAITTDRQTMLQTSASEWNAMWRDPVDQPADILYMMDQCLSAARDDPLPAIAIMDVDAVLPTLPAKKAKGVDVLNPIDIQRQPLVARQCLVDILNNIEQAGAWRSSLSSVL</sequence>
<proteinExistence type="predicted"/>
<feature type="non-terminal residue" evidence="3">
    <location>
        <position position="915"/>
    </location>
</feature>
<protein>
    <submittedName>
        <fullName evidence="3">Uncharacterized protein</fullName>
    </submittedName>
</protein>
<name>A0ABN9TPE7_9DINO</name>
<evidence type="ECO:0000313" key="4">
    <source>
        <dbReference type="Proteomes" id="UP001189429"/>
    </source>
</evidence>
<feature type="coiled-coil region" evidence="1">
    <location>
        <begin position="121"/>
        <end position="155"/>
    </location>
</feature>
<gene>
    <name evidence="3" type="ORF">PCOR1329_LOCUS41036</name>
</gene>
<keyword evidence="1" id="KW-0175">Coiled coil</keyword>
<evidence type="ECO:0000313" key="3">
    <source>
        <dbReference type="EMBL" id="CAK0847965.1"/>
    </source>
</evidence>
<feature type="region of interest" description="Disordered" evidence="2">
    <location>
        <begin position="507"/>
        <end position="528"/>
    </location>
</feature>
<keyword evidence="4" id="KW-1185">Reference proteome</keyword>
<accession>A0ABN9TPE7</accession>
<organism evidence="3 4">
    <name type="scientific">Prorocentrum cordatum</name>
    <dbReference type="NCBI Taxonomy" id="2364126"/>
    <lineage>
        <taxon>Eukaryota</taxon>
        <taxon>Sar</taxon>
        <taxon>Alveolata</taxon>
        <taxon>Dinophyceae</taxon>
        <taxon>Prorocentrales</taxon>
        <taxon>Prorocentraceae</taxon>
        <taxon>Prorocentrum</taxon>
    </lineage>
</organism>
<dbReference type="Proteomes" id="UP001189429">
    <property type="component" value="Unassembled WGS sequence"/>
</dbReference>
<dbReference type="EMBL" id="CAUYUJ010014948">
    <property type="protein sequence ID" value="CAK0847965.1"/>
    <property type="molecule type" value="Genomic_DNA"/>
</dbReference>
<evidence type="ECO:0000256" key="1">
    <source>
        <dbReference type="SAM" id="Coils"/>
    </source>
</evidence>
<evidence type="ECO:0000256" key="2">
    <source>
        <dbReference type="SAM" id="MobiDB-lite"/>
    </source>
</evidence>
<comment type="caution">
    <text evidence="3">The sequence shown here is derived from an EMBL/GenBank/DDBJ whole genome shotgun (WGS) entry which is preliminary data.</text>
</comment>